<feature type="compositionally biased region" description="Basic and acidic residues" evidence="1">
    <location>
        <begin position="37"/>
        <end position="58"/>
    </location>
</feature>
<name>K0RYW7_THAOC</name>
<evidence type="ECO:0000313" key="2">
    <source>
        <dbReference type="EMBL" id="EJK51862.1"/>
    </source>
</evidence>
<reference evidence="2 3" key="1">
    <citation type="journal article" date="2012" name="Genome Biol.">
        <title>Genome and low-iron response of an oceanic diatom adapted to chronic iron limitation.</title>
        <authorList>
            <person name="Lommer M."/>
            <person name="Specht M."/>
            <person name="Roy A.S."/>
            <person name="Kraemer L."/>
            <person name="Andreson R."/>
            <person name="Gutowska M.A."/>
            <person name="Wolf J."/>
            <person name="Bergner S.V."/>
            <person name="Schilhabel M.B."/>
            <person name="Klostermeier U.C."/>
            <person name="Beiko R.G."/>
            <person name="Rosenstiel P."/>
            <person name="Hippler M."/>
            <person name="Laroche J."/>
        </authorList>
    </citation>
    <scope>NUCLEOTIDE SEQUENCE [LARGE SCALE GENOMIC DNA]</scope>
    <source>
        <strain evidence="2 3">CCMP1005</strain>
    </source>
</reference>
<comment type="caution">
    <text evidence="2">The sequence shown here is derived from an EMBL/GenBank/DDBJ whole genome shotgun (WGS) entry which is preliminary data.</text>
</comment>
<keyword evidence="3" id="KW-1185">Reference proteome</keyword>
<feature type="region of interest" description="Disordered" evidence="1">
    <location>
        <begin position="20"/>
        <end position="67"/>
    </location>
</feature>
<proteinExistence type="predicted"/>
<evidence type="ECO:0000313" key="3">
    <source>
        <dbReference type="Proteomes" id="UP000266841"/>
    </source>
</evidence>
<accession>K0RYW7</accession>
<gene>
    <name evidence="2" type="ORF">THAOC_28925</name>
</gene>
<dbReference type="EMBL" id="AGNL01040874">
    <property type="protein sequence ID" value="EJK51862.1"/>
    <property type="molecule type" value="Genomic_DNA"/>
</dbReference>
<protein>
    <submittedName>
        <fullName evidence="2">Uncharacterized protein</fullName>
    </submittedName>
</protein>
<evidence type="ECO:0000256" key="1">
    <source>
        <dbReference type="SAM" id="MobiDB-lite"/>
    </source>
</evidence>
<feature type="non-terminal residue" evidence="2">
    <location>
        <position position="67"/>
    </location>
</feature>
<organism evidence="2 3">
    <name type="scientific">Thalassiosira oceanica</name>
    <name type="common">Marine diatom</name>
    <dbReference type="NCBI Taxonomy" id="159749"/>
    <lineage>
        <taxon>Eukaryota</taxon>
        <taxon>Sar</taxon>
        <taxon>Stramenopiles</taxon>
        <taxon>Ochrophyta</taxon>
        <taxon>Bacillariophyta</taxon>
        <taxon>Coscinodiscophyceae</taxon>
        <taxon>Thalassiosirophycidae</taxon>
        <taxon>Thalassiosirales</taxon>
        <taxon>Thalassiosiraceae</taxon>
        <taxon>Thalassiosira</taxon>
    </lineage>
</organism>
<dbReference type="AlphaFoldDB" id="K0RYW7"/>
<sequence length="67" mass="7585">MDWTPKPGETFQYLKSLTEGSRGEMVWRTSPAPGDQDGVHGEGRLAEPPVPRERRQEQPDPAGRRQQ</sequence>
<dbReference type="Proteomes" id="UP000266841">
    <property type="component" value="Unassembled WGS sequence"/>
</dbReference>